<dbReference type="SUPFAM" id="SSF141571">
    <property type="entry name" value="Pentapeptide repeat-like"/>
    <property type="match status" value="1"/>
</dbReference>
<dbReference type="Proteomes" id="UP000004508">
    <property type="component" value="Unassembled WGS sequence"/>
</dbReference>
<accession>D6TD10</accession>
<feature type="region of interest" description="Disordered" evidence="1">
    <location>
        <begin position="166"/>
        <end position="192"/>
    </location>
</feature>
<evidence type="ECO:0000313" key="3">
    <source>
        <dbReference type="Proteomes" id="UP000004508"/>
    </source>
</evidence>
<reference evidence="2 3" key="1">
    <citation type="journal article" date="2011" name="Stand. Genomic Sci.">
        <title>Non-contiguous finished genome sequence and contextual data of the filamentous soil bacterium Ktedonobacter racemifer type strain (SOSP1-21).</title>
        <authorList>
            <person name="Chang Y.J."/>
            <person name="Land M."/>
            <person name="Hauser L."/>
            <person name="Chertkov O."/>
            <person name="Del Rio T.G."/>
            <person name="Nolan M."/>
            <person name="Copeland A."/>
            <person name="Tice H."/>
            <person name="Cheng J.F."/>
            <person name="Lucas S."/>
            <person name="Han C."/>
            <person name="Goodwin L."/>
            <person name="Pitluck S."/>
            <person name="Ivanova N."/>
            <person name="Ovchinikova G."/>
            <person name="Pati A."/>
            <person name="Chen A."/>
            <person name="Palaniappan K."/>
            <person name="Mavromatis K."/>
            <person name="Liolios K."/>
            <person name="Brettin T."/>
            <person name="Fiebig A."/>
            <person name="Rohde M."/>
            <person name="Abt B."/>
            <person name="Goker M."/>
            <person name="Detter J.C."/>
            <person name="Woyke T."/>
            <person name="Bristow J."/>
            <person name="Eisen J.A."/>
            <person name="Markowitz V."/>
            <person name="Hugenholtz P."/>
            <person name="Kyrpides N.C."/>
            <person name="Klenk H.P."/>
            <person name="Lapidus A."/>
        </authorList>
    </citation>
    <scope>NUCLEOTIDE SEQUENCE [LARGE SCALE GENOMIC DNA]</scope>
    <source>
        <strain evidence="3">DSM 44963</strain>
    </source>
</reference>
<name>D6TD10_KTERA</name>
<sequence length="338" mass="36142">MWGPTSGGANLIGVNLRGADLRGASLIGVNLDNRTILSEADFSRAWLVNVNLSRVNLSRAILRNANLNGANLHKANLSGADLSIANPGVAGIISANLVGANLREADFSGNDLSGSDLSGADLSRAILRRAILRRADLSEAILRDAVLRRADLTDADLRGADLTDADLTGAKRDAPSSKSATPGPRPSQSSSITDWLSQVTTVGTNILVTAATLASIIQGLDVVERRWREQKGKRQHSTPKAPSSPASSAQKTFSMDKEIVEILLVMDDGSRHGFRRWLADPDDLRAYIDAFNDPTSKVKPLRVIFRKREGRALVVDISAGGKDNPQLNVILGYLDADP</sequence>
<dbReference type="InterPro" id="IPR051082">
    <property type="entry name" value="Pentapeptide-BTB/POZ_domain"/>
</dbReference>
<dbReference type="PANTHER" id="PTHR14136:SF17">
    <property type="entry name" value="BTB_POZ DOMAIN-CONTAINING PROTEIN KCTD9"/>
    <property type="match status" value="1"/>
</dbReference>
<feature type="region of interest" description="Disordered" evidence="1">
    <location>
        <begin position="228"/>
        <end position="251"/>
    </location>
</feature>
<keyword evidence="3" id="KW-1185">Reference proteome</keyword>
<dbReference type="eggNOG" id="COG1357">
    <property type="taxonomic scope" value="Bacteria"/>
</dbReference>
<dbReference type="InterPro" id="IPR001646">
    <property type="entry name" value="5peptide_repeat"/>
</dbReference>
<evidence type="ECO:0000313" key="2">
    <source>
        <dbReference type="EMBL" id="EFH90061.1"/>
    </source>
</evidence>
<organism evidence="2 3">
    <name type="scientific">Ktedonobacter racemifer DSM 44963</name>
    <dbReference type="NCBI Taxonomy" id="485913"/>
    <lineage>
        <taxon>Bacteria</taxon>
        <taxon>Bacillati</taxon>
        <taxon>Chloroflexota</taxon>
        <taxon>Ktedonobacteria</taxon>
        <taxon>Ktedonobacterales</taxon>
        <taxon>Ktedonobacteraceae</taxon>
        <taxon>Ktedonobacter</taxon>
    </lineage>
</organism>
<proteinExistence type="predicted"/>
<dbReference type="AlphaFoldDB" id="D6TD10"/>
<dbReference type="EMBL" id="ADVG01000001">
    <property type="protein sequence ID" value="EFH90061.1"/>
    <property type="molecule type" value="Genomic_DNA"/>
</dbReference>
<dbReference type="OrthoDB" id="518112at2"/>
<gene>
    <name evidence="2" type="ORF">Krac_11658</name>
</gene>
<dbReference type="InParanoid" id="D6TD10"/>
<evidence type="ECO:0000256" key="1">
    <source>
        <dbReference type="SAM" id="MobiDB-lite"/>
    </source>
</evidence>
<dbReference type="Pfam" id="PF00805">
    <property type="entry name" value="Pentapeptide"/>
    <property type="match status" value="4"/>
</dbReference>
<protein>
    <submittedName>
        <fullName evidence="2">Pentapeptide repeat protein</fullName>
    </submittedName>
</protein>
<dbReference type="Gene3D" id="2.160.20.80">
    <property type="entry name" value="E3 ubiquitin-protein ligase SopA"/>
    <property type="match status" value="1"/>
</dbReference>
<feature type="compositionally biased region" description="Polar residues" evidence="1">
    <location>
        <begin position="176"/>
        <end position="192"/>
    </location>
</feature>
<feature type="compositionally biased region" description="Low complexity" evidence="1">
    <location>
        <begin position="238"/>
        <end position="249"/>
    </location>
</feature>
<comment type="caution">
    <text evidence="2">The sequence shown here is derived from an EMBL/GenBank/DDBJ whole genome shotgun (WGS) entry which is preliminary data.</text>
</comment>
<dbReference type="STRING" id="485913.Krac_11658"/>
<dbReference type="PANTHER" id="PTHR14136">
    <property type="entry name" value="BTB_POZ DOMAIN-CONTAINING PROTEIN KCTD9"/>
    <property type="match status" value="1"/>
</dbReference>